<dbReference type="SMART" id="SM00490">
    <property type="entry name" value="HELICc"/>
    <property type="match status" value="1"/>
</dbReference>
<evidence type="ECO:0000256" key="2">
    <source>
        <dbReference type="ARBA" id="ARBA00022801"/>
    </source>
</evidence>
<keyword evidence="1" id="KW-0547">Nucleotide-binding</keyword>
<dbReference type="PANTHER" id="PTHR47959:SF13">
    <property type="entry name" value="ATP-DEPENDENT RNA HELICASE RHLE"/>
    <property type="match status" value="1"/>
</dbReference>
<evidence type="ECO:0000256" key="7">
    <source>
        <dbReference type="SAM" id="MobiDB-lite"/>
    </source>
</evidence>
<dbReference type="SUPFAM" id="SSF52540">
    <property type="entry name" value="P-loop containing nucleoside triphosphate hydrolases"/>
    <property type="match status" value="2"/>
</dbReference>
<dbReference type="RefSeq" id="WP_069418237.1">
    <property type="nucleotide sequence ID" value="NZ_CBCRZH010000022.1"/>
</dbReference>
<keyword evidence="12" id="KW-1185">Reference proteome</keyword>
<evidence type="ECO:0000259" key="9">
    <source>
        <dbReference type="PROSITE" id="PS51194"/>
    </source>
</evidence>
<feature type="domain" description="DEAD-box RNA helicase Q" evidence="10">
    <location>
        <begin position="5"/>
        <end position="33"/>
    </location>
</feature>
<reference evidence="11 12" key="1">
    <citation type="submission" date="2017-02" db="EMBL/GenBank/DDBJ databases">
        <title>The new phylogeny of genus Mycobacterium.</title>
        <authorList>
            <person name="Tortoli E."/>
            <person name="Trovato A."/>
            <person name="Cirillo D.M."/>
        </authorList>
    </citation>
    <scope>NUCLEOTIDE SEQUENCE [LARGE SCALE GENOMIC DNA]</scope>
    <source>
        <strain evidence="11 12">DSM 44049</strain>
    </source>
</reference>
<dbReference type="AlphaFoldDB" id="A0A1E3SIQ8"/>
<dbReference type="InterPro" id="IPR027417">
    <property type="entry name" value="P-loop_NTPase"/>
</dbReference>
<dbReference type="InterPro" id="IPR014014">
    <property type="entry name" value="RNA_helicase_DEAD_Q_motif"/>
</dbReference>
<dbReference type="EMBL" id="MVHT01000027">
    <property type="protein sequence ID" value="ORB05778.1"/>
    <property type="molecule type" value="Genomic_DNA"/>
</dbReference>
<keyword evidence="4" id="KW-0067">ATP-binding</keyword>
<feature type="compositionally biased region" description="Low complexity" evidence="7">
    <location>
        <begin position="391"/>
        <end position="404"/>
    </location>
</feature>
<feature type="domain" description="Helicase ATP-binding" evidence="8">
    <location>
        <begin position="36"/>
        <end position="209"/>
    </location>
</feature>
<dbReference type="InterPro" id="IPR014001">
    <property type="entry name" value="Helicase_ATP-bd"/>
</dbReference>
<dbReference type="GO" id="GO:0005524">
    <property type="term" value="F:ATP binding"/>
    <property type="evidence" value="ECO:0007669"/>
    <property type="project" value="UniProtKB-KW"/>
</dbReference>
<dbReference type="PROSITE" id="PS51194">
    <property type="entry name" value="HELICASE_CTER"/>
    <property type="match status" value="1"/>
</dbReference>
<dbReference type="PROSITE" id="PS51192">
    <property type="entry name" value="HELICASE_ATP_BIND_1"/>
    <property type="match status" value="1"/>
</dbReference>
<dbReference type="Proteomes" id="UP000192739">
    <property type="component" value="Unassembled WGS sequence"/>
</dbReference>
<comment type="similarity">
    <text evidence="5">Belongs to the DEAD box helicase family.</text>
</comment>
<evidence type="ECO:0000256" key="1">
    <source>
        <dbReference type="ARBA" id="ARBA00022741"/>
    </source>
</evidence>
<dbReference type="GO" id="GO:0016787">
    <property type="term" value="F:hydrolase activity"/>
    <property type="evidence" value="ECO:0007669"/>
    <property type="project" value="UniProtKB-KW"/>
</dbReference>
<evidence type="ECO:0000259" key="10">
    <source>
        <dbReference type="PROSITE" id="PS51195"/>
    </source>
</evidence>
<dbReference type="CDD" id="cd00268">
    <property type="entry name" value="DEADc"/>
    <property type="match status" value="1"/>
</dbReference>
<dbReference type="Pfam" id="PF00271">
    <property type="entry name" value="Helicase_C"/>
    <property type="match status" value="1"/>
</dbReference>
<sequence>MTTTKSFADLGVRRPLIKALAAGGITQPFPIQAETLPDTLAGRDVLGRGKTGSGKTLAFSIPLASRLSGGNRRSSRPSGLVLAPTRELATQITATLEPLAAACGLRVTTIFGGVPQGRQVSALRSGVDIVVACPGRLEDLMKQRLISLEAVEITVIDEADHMADLGFLPGVTRILAATPAGGQRLLFSATLDNGVDKLVNRFLCNEVLHSVDEADAAVPEMTHHVFHVSGAEAKKELVHRLASGSGRRILFLRTKHQARKLAKQLTDAGVPSVDLHGNLSQPARDRNLAAFADGQARVLVATDIAARGVHVDEVELVVHVDPPSEHKAYLHRSGRTARAGNAGDVVTVVLPEQRKDTQVLLRRAGIQVTPQQVNADSPAVHTLVGEIAPYRAPAPKAAPSPAAQPRRHGTDGRRRRRGGAQSTVTGGRPQVGSVASHRGSLGAPRAAGRRRARRQQGSIA</sequence>
<organism evidence="11 12">
    <name type="scientific">Mycobacterium intermedium</name>
    <dbReference type="NCBI Taxonomy" id="28445"/>
    <lineage>
        <taxon>Bacteria</taxon>
        <taxon>Bacillati</taxon>
        <taxon>Actinomycetota</taxon>
        <taxon>Actinomycetes</taxon>
        <taxon>Mycobacteriales</taxon>
        <taxon>Mycobacteriaceae</taxon>
        <taxon>Mycobacterium</taxon>
        <taxon>Mycobacterium simiae complex</taxon>
    </lineage>
</organism>
<comment type="caution">
    <text evidence="11">The sequence shown here is derived from an EMBL/GenBank/DDBJ whole genome shotgun (WGS) entry which is preliminary data.</text>
</comment>
<dbReference type="PROSITE" id="PS51195">
    <property type="entry name" value="Q_MOTIF"/>
    <property type="match status" value="1"/>
</dbReference>
<dbReference type="OrthoDB" id="9805696at2"/>
<feature type="region of interest" description="Disordered" evidence="7">
    <location>
        <begin position="391"/>
        <end position="460"/>
    </location>
</feature>
<dbReference type="PANTHER" id="PTHR47959">
    <property type="entry name" value="ATP-DEPENDENT RNA HELICASE RHLE-RELATED"/>
    <property type="match status" value="1"/>
</dbReference>
<dbReference type="GO" id="GO:0005829">
    <property type="term" value="C:cytosol"/>
    <property type="evidence" value="ECO:0007669"/>
    <property type="project" value="TreeGrafter"/>
</dbReference>
<evidence type="ECO:0000256" key="3">
    <source>
        <dbReference type="ARBA" id="ARBA00022806"/>
    </source>
</evidence>
<feature type="domain" description="Helicase C-terminal" evidence="9">
    <location>
        <begin position="233"/>
        <end position="384"/>
    </location>
</feature>
<evidence type="ECO:0000313" key="12">
    <source>
        <dbReference type="Proteomes" id="UP000192739"/>
    </source>
</evidence>
<dbReference type="InterPro" id="IPR050079">
    <property type="entry name" value="DEAD_box_RNA_helicase"/>
</dbReference>
<dbReference type="InterPro" id="IPR011545">
    <property type="entry name" value="DEAD/DEAH_box_helicase_dom"/>
</dbReference>
<dbReference type="Gene3D" id="3.40.50.300">
    <property type="entry name" value="P-loop containing nucleotide triphosphate hydrolases"/>
    <property type="match status" value="2"/>
</dbReference>
<proteinExistence type="inferred from homology"/>
<keyword evidence="3 11" id="KW-0347">Helicase</keyword>
<evidence type="ECO:0000256" key="6">
    <source>
        <dbReference type="PROSITE-ProRule" id="PRU00552"/>
    </source>
</evidence>
<dbReference type="STRING" id="28445.BHQ20_06170"/>
<dbReference type="InterPro" id="IPR044742">
    <property type="entry name" value="DEAD/DEAH_RhlB"/>
</dbReference>
<gene>
    <name evidence="11" type="ORF">BST27_11915</name>
</gene>
<evidence type="ECO:0000313" key="11">
    <source>
        <dbReference type="EMBL" id="ORB05778.1"/>
    </source>
</evidence>
<dbReference type="InterPro" id="IPR001650">
    <property type="entry name" value="Helicase_C-like"/>
</dbReference>
<dbReference type="Pfam" id="PF00270">
    <property type="entry name" value="DEAD"/>
    <property type="match status" value="1"/>
</dbReference>
<feature type="short sequence motif" description="Q motif" evidence="6">
    <location>
        <begin position="5"/>
        <end position="33"/>
    </location>
</feature>
<dbReference type="GO" id="GO:0003676">
    <property type="term" value="F:nucleic acid binding"/>
    <property type="evidence" value="ECO:0007669"/>
    <property type="project" value="InterPro"/>
</dbReference>
<name>A0A1E3SIQ8_MYCIE</name>
<dbReference type="GO" id="GO:0003724">
    <property type="term" value="F:RNA helicase activity"/>
    <property type="evidence" value="ECO:0007669"/>
    <property type="project" value="InterPro"/>
</dbReference>
<evidence type="ECO:0000256" key="4">
    <source>
        <dbReference type="ARBA" id="ARBA00022840"/>
    </source>
</evidence>
<dbReference type="CDD" id="cd18787">
    <property type="entry name" value="SF2_C_DEAD"/>
    <property type="match status" value="1"/>
</dbReference>
<protein>
    <submittedName>
        <fullName evidence="11">DEAD/DEAH box helicase</fullName>
    </submittedName>
</protein>
<keyword evidence="2" id="KW-0378">Hydrolase</keyword>
<evidence type="ECO:0000259" key="8">
    <source>
        <dbReference type="PROSITE" id="PS51192"/>
    </source>
</evidence>
<accession>A0A1E3SIQ8</accession>
<dbReference type="SMART" id="SM00487">
    <property type="entry name" value="DEXDc"/>
    <property type="match status" value="1"/>
</dbReference>
<evidence type="ECO:0000256" key="5">
    <source>
        <dbReference type="ARBA" id="ARBA00038437"/>
    </source>
</evidence>